<gene>
    <name evidence="3" type="ORF">SAMN04488090_0603</name>
</gene>
<dbReference type="InterPro" id="IPR050426">
    <property type="entry name" value="Glycosyltransferase_28"/>
</dbReference>
<dbReference type="SUPFAM" id="SSF53756">
    <property type="entry name" value="UDP-Glycosyltransferase/glycogen phosphorylase"/>
    <property type="match status" value="1"/>
</dbReference>
<name>A0A1G9ISE1_9BACT</name>
<sequence length="396" mass="44112">MSRYLFVIPPFFGHVSPTLSVGATLLARGHEVAWFGITPLKPEHIPAGGSYHVPDLTEYGEDIALMLRRQDDGPSVSGPEVLKLALEETYLPIARFMRKGLLDFLDAWQPDVVVNDCITFAGALCARLKGIPCVTTTPVPPDVMGNAEETAPKIAEWQQNLIRGLQEEFGIQEESLHIHSHRLNMVFTSRTFAGLDPAPPHMEFVGPVRGRPNEVLFDWERLRQAKGPKIFVSLGTLLVDIRKAFFSKLVEAFADEPLTIIAATDPAALESWPENFIVQGFVPQAALMPHMDLVICHGGFNTVNDTFVNGLPMLITPIAYDHFHTAKLIERAGCGISIRYKRLRINELRSAVYELLENPVYREAAVRIQTTFREAGGNDRAVELLETFAREPEYAS</sequence>
<dbReference type="EMBL" id="FNGS01000001">
    <property type="protein sequence ID" value="SDL28100.1"/>
    <property type="molecule type" value="Genomic_DNA"/>
</dbReference>
<dbReference type="PROSITE" id="PS00375">
    <property type="entry name" value="UDPGT"/>
    <property type="match status" value="1"/>
</dbReference>
<dbReference type="InterPro" id="IPR002213">
    <property type="entry name" value="UDP_glucos_trans"/>
</dbReference>
<dbReference type="GO" id="GO:0008194">
    <property type="term" value="F:UDP-glycosyltransferase activity"/>
    <property type="evidence" value="ECO:0007669"/>
    <property type="project" value="InterPro"/>
</dbReference>
<dbReference type="PANTHER" id="PTHR48050">
    <property type="entry name" value="STEROL 3-BETA-GLUCOSYLTRANSFERASE"/>
    <property type="match status" value="1"/>
</dbReference>
<proteinExistence type="inferred from homology"/>
<evidence type="ECO:0000256" key="1">
    <source>
        <dbReference type="ARBA" id="ARBA00022679"/>
    </source>
</evidence>
<evidence type="ECO:0000256" key="2">
    <source>
        <dbReference type="RuleBase" id="RU003718"/>
    </source>
</evidence>
<dbReference type="InterPro" id="IPR035595">
    <property type="entry name" value="UDP_glycos_trans_CS"/>
</dbReference>
<dbReference type="STRING" id="563176.SAMN04488090_0603"/>
<keyword evidence="4" id="KW-1185">Reference proteome</keyword>
<keyword evidence="1 2" id="KW-0808">Transferase</keyword>
<dbReference type="PANTHER" id="PTHR48050:SF13">
    <property type="entry name" value="STEROL 3-BETA-GLUCOSYLTRANSFERASE UGT80A2"/>
    <property type="match status" value="1"/>
</dbReference>
<reference evidence="3 4" key="1">
    <citation type="submission" date="2016-10" db="EMBL/GenBank/DDBJ databases">
        <authorList>
            <person name="de Groot N.N."/>
        </authorList>
    </citation>
    <scope>NUCLEOTIDE SEQUENCE [LARGE SCALE GENOMIC DNA]</scope>
    <source>
        <strain evidence="3 4">DSM 21668</strain>
    </source>
</reference>
<dbReference type="Pfam" id="PF00201">
    <property type="entry name" value="UDPGT"/>
    <property type="match status" value="1"/>
</dbReference>
<comment type="similarity">
    <text evidence="2">Belongs to the UDP-glycosyltransferase family.</text>
</comment>
<dbReference type="CDD" id="cd03784">
    <property type="entry name" value="GT1_Gtf-like"/>
    <property type="match status" value="1"/>
</dbReference>
<dbReference type="AlphaFoldDB" id="A0A1G9ISE1"/>
<dbReference type="GO" id="GO:0017000">
    <property type="term" value="P:antibiotic biosynthetic process"/>
    <property type="evidence" value="ECO:0007669"/>
    <property type="project" value="UniProtKB-ARBA"/>
</dbReference>
<accession>A0A1G9ISE1</accession>
<protein>
    <submittedName>
        <fullName evidence="3">Glycosyltransferase, MGT family</fullName>
    </submittedName>
</protein>
<evidence type="ECO:0000313" key="3">
    <source>
        <dbReference type="EMBL" id="SDL28100.1"/>
    </source>
</evidence>
<dbReference type="Gene3D" id="3.40.50.2000">
    <property type="entry name" value="Glycogen Phosphorylase B"/>
    <property type="match status" value="2"/>
</dbReference>
<keyword evidence="2" id="KW-0328">Glycosyltransferase</keyword>
<evidence type="ECO:0000313" key="4">
    <source>
        <dbReference type="Proteomes" id="UP000198901"/>
    </source>
</evidence>
<dbReference type="RefSeq" id="WP_218126581.1">
    <property type="nucleotide sequence ID" value="NZ_FNGS01000001.1"/>
</dbReference>
<dbReference type="Proteomes" id="UP000198901">
    <property type="component" value="Unassembled WGS sequence"/>
</dbReference>
<organism evidence="3 4">
    <name type="scientific">Siphonobacter aquaeclarae</name>
    <dbReference type="NCBI Taxonomy" id="563176"/>
    <lineage>
        <taxon>Bacteria</taxon>
        <taxon>Pseudomonadati</taxon>
        <taxon>Bacteroidota</taxon>
        <taxon>Cytophagia</taxon>
        <taxon>Cytophagales</taxon>
        <taxon>Cytophagaceae</taxon>
        <taxon>Siphonobacter</taxon>
    </lineage>
</organism>